<accession>A0AAV9IGQ4</accession>
<dbReference type="InterPro" id="IPR015211">
    <property type="entry name" value="Peptidase_M1_C"/>
</dbReference>
<comment type="similarity">
    <text evidence="2">Belongs to the peptidase M1 family.</text>
</comment>
<dbReference type="PANTHER" id="PTHR45726:SF3">
    <property type="entry name" value="LEUKOTRIENE A-4 HYDROLASE"/>
    <property type="match status" value="1"/>
</dbReference>
<evidence type="ECO:0000256" key="5">
    <source>
        <dbReference type="ARBA" id="ARBA00022723"/>
    </source>
</evidence>
<keyword evidence="4" id="KW-0645">Protease</keyword>
<keyword evidence="7 10" id="KW-0862">Zinc</keyword>
<comment type="subcellular location">
    <subcellularLocation>
        <location evidence="1">Cytoplasm</location>
    </subcellularLocation>
</comment>
<dbReference type="PRINTS" id="PR00756">
    <property type="entry name" value="ALADIPTASE"/>
</dbReference>
<feature type="binding site" evidence="9">
    <location>
        <begin position="151"/>
        <end position="153"/>
    </location>
    <ligand>
        <name>a peptide</name>
        <dbReference type="ChEBI" id="CHEBI:60466"/>
    </ligand>
</feature>
<evidence type="ECO:0000256" key="4">
    <source>
        <dbReference type="ARBA" id="ARBA00022670"/>
    </source>
</evidence>
<dbReference type="GO" id="GO:0008237">
    <property type="term" value="F:metallopeptidase activity"/>
    <property type="evidence" value="ECO:0007669"/>
    <property type="project" value="UniProtKB-KW"/>
</dbReference>
<evidence type="ECO:0000259" key="11">
    <source>
        <dbReference type="SMART" id="SM01263"/>
    </source>
</evidence>
<keyword evidence="5 10" id="KW-0479">Metal-binding</keyword>
<dbReference type="SMART" id="SM01263">
    <property type="entry name" value="Leuk-A4-hydro_C"/>
    <property type="match status" value="1"/>
</dbReference>
<evidence type="ECO:0000313" key="13">
    <source>
        <dbReference type="Proteomes" id="UP001300502"/>
    </source>
</evidence>
<dbReference type="Pfam" id="PF01433">
    <property type="entry name" value="Peptidase_M1"/>
    <property type="match status" value="1"/>
</dbReference>
<keyword evidence="3" id="KW-0963">Cytoplasm</keyword>
<feature type="domain" description="Peptidase M1 leukotriene A4 hydrolase/aminopeptidase C-terminal" evidence="11">
    <location>
        <begin position="503"/>
        <end position="647"/>
    </location>
</feature>
<evidence type="ECO:0000256" key="7">
    <source>
        <dbReference type="ARBA" id="ARBA00022833"/>
    </source>
</evidence>
<dbReference type="Gene3D" id="1.25.40.320">
    <property type="entry name" value="Peptidase M1, leukotriene A4 hydrolase/aminopeptidase C-terminal domain"/>
    <property type="match status" value="1"/>
</dbReference>
<dbReference type="InterPro" id="IPR042097">
    <property type="entry name" value="Aminopeptidase_N-like_N_sf"/>
</dbReference>
<evidence type="ECO:0000256" key="10">
    <source>
        <dbReference type="PIRSR" id="PIRSR634015-3"/>
    </source>
</evidence>
<sequence>MSQNIVVHPPLQVSDICTYSDITRYFTRKLKLELDVDPYQRFVRGIAHITLECLRTEEDTSIVLDIRGLKIVIVENTSTRKQLDFKQIKGGKFGDILKIFLDVPVTQEQLVEVAVTYETSTEADEHPAGTCFGWLRPEQTVGGKAPYLFTQSQPIHARSLFPCQDSPSVKAPFVATVTVPSGFKAVMSGILVNQKESFETAKGNIQNIYCFEQSIPVPSYLISLAVGAFESQELSERCRVWSEPEIIESACFEFGLTEQFLKTAESVAGFYLWSRYDLLCLPPFFPYGGMENPCLAFVTSTLLVGDRTLVYVIINEIAHAWSGNLVTCASWEHLWLNDGIATYLARKIIARVLHSQNPNRAKVDAFFGLEASIGRDALQEAIHFYGEEHNYTRLVPLVQSEFDPDDAFSVIPAEKGFNLLLKLEREIGGEERLLRFLRAYFEHFKFQSITTDDFVSYFSEYFEALLPDSNLDSKHRIELNNFDWNTWLYGAGQPPEYASFDLSLVNNARQLAQKCLDSQCELLTWHDVEEWETSQMVIFLNYLLASDKLTYEAVKKLDFQIRFSHGRWSRNSEVRFIWLRVSLRSHYEPSVQNAIDFVTSQGRMKYVRPIYKDLYYIYPRGDLALKTFSENRHRYHSIAAKLIARDLELIEN</sequence>
<dbReference type="InterPro" id="IPR027268">
    <property type="entry name" value="Peptidase_M4/M1_CTD_sf"/>
</dbReference>
<feature type="binding site" evidence="9">
    <location>
        <begin position="603"/>
        <end position="605"/>
    </location>
    <ligand>
        <name>a peptide</name>
        <dbReference type="ChEBI" id="CHEBI:60466"/>
    </ligand>
</feature>
<gene>
    <name evidence="12" type="ORF">GAYE_SCF24G4409</name>
</gene>
<dbReference type="GO" id="GO:0008270">
    <property type="term" value="F:zinc ion binding"/>
    <property type="evidence" value="ECO:0007669"/>
    <property type="project" value="InterPro"/>
</dbReference>
<dbReference type="PANTHER" id="PTHR45726">
    <property type="entry name" value="LEUKOTRIENE A-4 HYDROLASE"/>
    <property type="match status" value="1"/>
</dbReference>
<dbReference type="InterPro" id="IPR034015">
    <property type="entry name" value="M1_LTA4H"/>
</dbReference>
<evidence type="ECO:0000256" key="8">
    <source>
        <dbReference type="ARBA" id="ARBA00023049"/>
    </source>
</evidence>
<reference evidence="12 13" key="1">
    <citation type="submission" date="2022-07" db="EMBL/GenBank/DDBJ databases">
        <title>Genome-wide signatures of adaptation to extreme environments.</title>
        <authorList>
            <person name="Cho C.H."/>
            <person name="Yoon H.S."/>
        </authorList>
    </citation>
    <scope>NUCLEOTIDE SEQUENCE [LARGE SCALE GENOMIC DNA]</scope>
    <source>
        <strain evidence="12 13">108.79 E11</strain>
    </source>
</reference>
<dbReference type="EMBL" id="JANCYU010000040">
    <property type="protein sequence ID" value="KAK4526493.1"/>
    <property type="molecule type" value="Genomic_DNA"/>
</dbReference>
<dbReference type="InterPro" id="IPR014782">
    <property type="entry name" value="Peptidase_M1_dom"/>
</dbReference>
<evidence type="ECO:0000256" key="3">
    <source>
        <dbReference type="ARBA" id="ARBA00022490"/>
    </source>
</evidence>
<dbReference type="InterPro" id="IPR038502">
    <property type="entry name" value="M1_LTA-4_hydro/amino_C_sf"/>
</dbReference>
<keyword evidence="6" id="KW-0378">Hydrolase</keyword>
<dbReference type="InterPro" id="IPR045357">
    <property type="entry name" value="Aminopeptidase_N-like_N"/>
</dbReference>
<dbReference type="GO" id="GO:0006508">
    <property type="term" value="P:proteolysis"/>
    <property type="evidence" value="ECO:0007669"/>
    <property type="project" value="UniProtKB-KW"/>
</dbReference>
<evidence type="ECO:0000256" key="9">
    <source>
        <dbReference type="PIRSR" id="PIRSR634015-2"/>
    </source>
</evidence>
<keyword evidence="13" id="KW-1185">Reference proteome</keyword>
<dbReference type="SUPFAM" id="SSF55486">
    <property type="entry name" value="Metalloproteases ('zincins'), catalytic domain"/>
    <property type="match status" value="1"/>
</dbReference>
<dbReference type="CDD" id="cd09599">
    <property type="entry name" value="M1_LTA4H"/>
    <property type="match status" value="1"/>
</dbReference>
<feature type="binding site" evidence="10">
    <location>
        <position position="319"/>
    </location>
    <ligand>
        <name>Zn(2+)</name>
        <dbReference type="ChEBI" id="CHEBI:29105"/>
        <note>catalytic</note>
    </ligand>
</feature>
<keyword evidence="8" id="KW-0482">Metalloprotease</keyword>
<evidence type="ECO:0000313" key="12">
    <source>
        <dbReference type="EMBL" id="KAK4526493.1"/>
    </source>
</evidence>
<feature type="binding site" evidence="9">
    <location>
        <begin position="286"/>
        <end position="291"/>
    </location>
    <ligand>
        <name>a peptide</name>
        <dbReference type="ChEBI" id="CHEBI:60466"/>
    </ligand>
</feature>
<protein>
    <recommendedName>
        <fullName evidence="11">Peptidase M1 leukotriene A4 hydrolase/aminopeptidase C-terminal domain-containing protein</fullName>
    </recommendedName>
</protein>
<dbReference type="Pfam" id="PF17900">
    <property type="entry name" value="Peptidase_M1_N"/>
    <property type="match status" value="1"/>
</dbReference>
<dbReference type="Pfam" id="PF09127">
    <property type="entry name" value="Leuk-A4-hydro_C"/>
    <property type="match status" value="1"/>
</dbReference>
<comment type="cofactor">
    <cofactor evidence="10">
        <name>Zn(2+)</name>
        <dbReference type="ChEBI" id="CHEBI:29105"/>
    </cofactor>
    <text evidence="10">Binds 1 zinc ion per subunit.</text>
</comment>
<organism evidence="12 13">
    <name type="scientific">Galdieria yellowstonensis</name>
    <dbReference type="NCBI Taxonomy" id="3028027"/>
    <lineage>
        <taxon>Eukaryota</taxon>
        <taxon>Rhodophyta</taxon>
        <taxon>Bangiophyceae</taxon>
        <taxon>Galdieriales</taxon>
        <taxon>Galdieriaceae</taxon>
        <taxon>Galdieria</taxon>
    </lineage>
</organism>
<evidence type="ECO:0000256" key="2">
    <source>
        <dbReference type="ARBA" id="ARBA00010136"/>
    </source>
</evidence>
<dbReference type="Proteomes" id="UP001300502">
    <property type="component" value="Unassembled WGS sequence"/>
</dbReference>
<dbReference type="FunFam" id="3.30.2010.30:FF:000001">
    <property type="entry name" value="Leukotriene A(4) hydrolase"/>
    <property type="match status" value="1"/>
</dbReference>
<dbReference type="InterPro" id="IPR016024">
    <property type="entry name" value="ARM-type_fold"/>
</dbReference>
<dbReference type="InterPro" id="IPR001930">
    <property type="entry name" value="Peptidase_M1"/>
</dbReference>
<dbReference type="InterPro" id="IPR049980">
    <property type="entry name" value="LTA4H_cat"/>
</dbReference>
<dbReference type="GO" id="GO:0005829">
    <property type="term" value="C:cytosol"/>
    <property type="evidence" value="ECO:0007669"/>
    <property type="project" value="TreeGrafter"/>
</dbReference>
<proteinExistence type="inferred from homology"/>
<dbReference type="Gene3D" id="2.60.40.1730">
    <property type="entry name" value="tricorn interacting facor f3 domain"/>
    <property type="match status" value="1"/>
</dbReference>
<dbReference type="AlphaFoldDB" id="A0AAV9IGQ4"/>
<dbReference type="Gene3D" id="3.30.2010.30">
    <property type="match status" value="1"/>
</dbReference>
<comment type="caution">
    <text evidence="12">The sequence shown here is derived from an EMBL/GenBank/DDBJ whole genome shotgun (WGS) entry which is preliminary data.</text>
</comment>
<dbReference type="Gene3D" id="1.10.390.10">
    <property type="entry name" value="Neutral Protease Domain 2"/>
    <property type="match status" value="1"/>
</dbReference>
<dbReference type="SUPFAM" id="SSF48371">
    <property type="entry name" value="ARM repeat"/>
    <property type="match status" value="1"/>
</dbReference>
<evidence type="ECO:0000256" key="1">
    <source>
        <dbReference type="ARBA" id="ARBA00004496"/>
    </source>
</evidence>
<dbReference type="SUPFAM" id="SSF63737">
    <property type="entry name" value="Leukotriene A4 hydrolase N-terminal domain"/>
    <property type="match status" value="1"/>
</dbReference>
<name>A0AAV9IGQ4_9RHOD</name>
<evidence type="ECO:0000256" key="6">
    <source>
        <dbReference type="ARBA" id="ARBA00022801"/>
    </source>
</evidence>